<keyword evidence="3" id="KW-1185">Reference proteome</keyword>
<comment type="caution">
    <text evidence="2">The sequence shown here is derived from an EMBL/GenBank/DDBJ whole genome shotgun (WGS) entry which is preliminary data.</text>
</comment>
<feature type="domain" description="Reverse transcriptase zinc-binding" evidence="1">
    <location>
        <begin position="73"/>
        <end position="136"/>
    </location>
</feature>
<reference evidence="2" key="1">
    <citation type="submission" date="2023-07" db="EMBL/GenBank/DDBJ databases">
        <title>A chromosome-level genome assembly of Lolium multiflorum.</title>
        <authorList>
            <person name="Chen Y."/>
            <person name="Copetti D."/>
            <person name="Kolliker R."/>
            <person name="Studer B."/>
        </authorList>
    </citation>
    <scope>NUCLEOTIDE SEQUENCE</scope>
    <source>
        <strain evidence="2">02402/16</strain>
        <tissue evidence="2">Leaf</tissue>
    </source>
</reference>
<evidence type="ECO:0000313" key="3">
    <source>
        <dbReference type="Proteomes" id="UP001231189"/>
    </source>
</evidence>
<dbReference type="EMBL" id="JAUUTY010000006">
    <property type="protein sequence ID" value="KAK1616121.1"/>
    <property type="molecule type" value="Genomic_DNA"/>
</dbReference>
<sequence>MENYSLFMGAAVMKMAVEMAAVSMEKPWALPRNCPGAISIDSTIIFIAIADSRDEEKLEQKNITNINNFKIGSAKFWKGHAEAKCRFFAWLALHGKVCTTDNLALRGWPHDPICKLCHVHQDTVQNLTLDCHFSTAVMEQIFAWNGTFGVPPPPGRRSLNDWWDETICHLPKENKWEASGAIIYSMWGVWKEMNRWVFQNTALQPTVVAALSMEDIA</sequence>
<dbReference type="AlphaFoldDB" id="A0AAD8R8R6"/>
<organism evidence="2 3">
    <name type="scientific">Lolium multiflorum</name>
    <name type="common">Italian ryegrass</name>
    <name type="synonym">Lolium perenne subsp. multiflorum</name>
    <dbReference type="NCBI Taxonomy" id="4521"/>
    <lineage>
        <taxon>Eukaryota</taxon>
        <taxon>Viridiplantae</taxon>
        <taxon>Streptophyta</taxon>
        <taxon>Embryophyta</taxon>
        <taxon>Tracheophyta</taxon>
        <taxon>Spermatophyta</taxon>
        <taxon>Magnoliopsida</taxon>
        <taxon>Liliopsida</taxon>
        <taxon>Poales</taxon>
        <taxon>Poaceae</taxon>
        <taxon>BOP clade</taxon>
        <taxon>Pooideae</taxon>
        <taxon>Poodae</taxon>
        <taxon>Poeae</taxon>
        <taxon>Poeae Chloroplast Group 2 (Poeae type)</taxon>
        <taxon>Loliodinae</taxon>
        <taxon>Loliinae</taxon>
        <taxon>Lolium</taxon>
    </lineage>
</organism>
<evidence type="ECO:0000313" key="2">
    <source>
        <dbReference type="EMBL" id="KAK1616121.1"/>
    </source>
</evidence>
<protein>
    <recommendedName>
        <fullName evidence="1">Reverse transcriptase zinc-binding domain-containing protein</fullName>
    </recommendedName>
</protein>
<dbReference type="InterPro" id="IPR026960">
    <property type="entry name" value="RVT-Znf"/>
</dbReference>
<gene>
    <name evidence="2" type="ORF">QYE76_021638</name>
</gene>
<name>A0AAD8R8R6_LOLMU</name>
<dbReference type="Pfam" id="PF13966">
    <property type="entry name" value="zf-RVT"/>
    <property type="match status" value="1"/>
</dbReference>
<dbReference type="Proteomes" id="UP001231189">
    <property type="component" value="Unassembled WGS sequence"/>
</dbReference>
<proteinExistence type="predicted"/>
<accession>A0AAD8R8R6</accession>
<evidence type="ECO:0000259" key="1">
    <source>
        <dbReference type="Pfam" id="PF13966"/>
    </source>
</evidence>